<feature type="domain" description="Alanine dehydrogenase/pyridine nucleotide transhydrogenase N-terminal" evidence="11">
    <location>
        <begin position="4"/>
        <end position="138"/>
    </location>
</feature>
<dbReference type="OrthoDB" id="9804592at2"/>
<dbReference type="InterPro" id="IPR008143">
    <property type="entry name" value="Ala_DH/PNT_CS2"/>
</dbReference>
<feature type="domain" description="Alanine dehydrogenase/pyridine nucleotide transhydrogenase NAD(H)-binding" evidence="10">
    <location>
        <begin position="147"/>
        <end position="361"/>
    </location>
</feature>
<evidence type="ECO:0000256" key="6">
    <source>
        <dbReference type="ARBA" id="ARBA00022967"/>
    </source>
</evidence>
<sequence length="433" mass="46640">MKVGIVREARGGENRVALVPETVEKLVRDGFEVLVESGAGREYHPDEEYREAGARVAESAGEVFGSADIVLKVQRPTQEELPLLREGSVLITSIQPAFYPELVQRIAAAGVTLFSMDLIPRITRAQAMDTLSSMASLAGYKAVLLGANALGKYLPMMTTAAGTTRAAKVLVLGAGVAGLQAIATARRLGAEVEAFDIRPETKEQIESLGARFLESAEPGGAAAEEEEVVEEERVLSPFARLMVALGFYSFAERDGKEEGPEAGIAEEAESGASTGGYATVQPEEKQRRDREMIRERLREMDLVITTAAVPGRRAPVLITKDMVEEMRPGTVIVDLAAETGGNCELTVPGKVVEHNGVRIHGPLNLPGSVPVHASQMYSRNMYALLSYLADRDEEGNLRLKLDFEDEITDAACVTHAGEIRHAPTREALEGGES</sequence>
<dbReference type="Pfam" id="PF05222">
    <property type="entry name" value="AlaDh_PNT_N"/>
    <property type="match status" value="1"/>
</dbReference>
<proteinExistence type="inferred from homology"/>
<dbReference type="Gene3D" id="3.40.50.720">
    <property type="entry name" value="NAD(P)-binding Rossmann-like Domain"/>
    <property type="match status" value="2"/>
</dbReference>
<dbReference type="InterPro" id="IPR007886">
    <property type="entry name" value="AlaDH/PNT_N"/>
</dbReference>
<evidence type="ECO:0000256" key="5">
    <source>
        <dbReference type="ARBA" id="ARBA00022857"/>
    </source>
</evidence>
<comment type="similarity">
    <text evidence="2">Belongs to the AlaDH/PNT family.</text>
</comment>
<keyword evidence="4" id="KW-0547">Nucleotide-binding</keyword>
<keyword evidence="13" id="KW-1185">Reference proteome</keyword>
<dbReference type="Pfam" id="PF01262">
    <property type="entry name" value="AlaDh_PNT_C"/>
    <property type="match status" value="1"/>
</dbReference>
<dbReference type="PROSITE" id="PS00837">
    <property type="entry name" value="ALADH_PNT_2"/>
    <property type="match status" value="1"/>
</dbReference>
<evidence type="ECO:0000259" key="11">
    <source>
        <dbReference type="SMART" id="SM01003"/>
    </source>
</evidence>
<dbReference type="SMART" id="SM01003">
    <property type="entry name" value="AlaDh_PNT_N"/>
    <property type="match status" value="1"/>
</dbReference>
<dbReference type="GO" id="GO:0006740">
    <property type="term" value="P:NADPH regeneration"/>
    <property type="evidence" value="ECO:0007669"/>
    <property type="project" value="TreeGrafter"/>
</dbReference>
<evidence type="ECO:0000256" key="4">
    <source>
        <dbReference type="ARBA" id="ARBA00022741"/>
    </source>
</evidence>
<name>A0A4R1BQY3_9ACTN</name>
<dbReference type="InterPro" id="IPR036291">
    <property type="entry name" value="NAD(P)-bd_dom_sf"/>
</dbReference>
<dbReference type="RefSeq" id="WP_132688899.1">
    <property type="nucleotide sequence ID" value="NZ_SKBU01000007.1"/>
</dbReference>
<evidence type="ECO:0000256" key="9">
    <source>
        <dbReference type="SAM" id="MobiDB-lite"/>
    </source>
</evidence>
<comment type="caution">
    <text evidence="12">The sequence shown here is derived from an EMBL/GenBank/DDBJ whole genome shotgun (WGS) entry which is preliminary data.</text>
</comment>
<dbReference type="EC" id="7.1.1.1" evidence="3"/>
<dbReference type="InterPro" id="IPR007698">
    <property type="entry name" value="AlaDH/PNT_NAD(H)-bd"/>
</dbReference>
<feature type="region of interest" description="Disordered" evidence="9">
    <location>
        <begin position="257"/>
        <end position="289"/>
    </location>
</feature>
<dbReference type="SUPFAM" id="SSF51735">
    <property type="entry name" value="NAD(P)-binding Rossmann-fold domains"/>
    <property type="match status" value="1"/>
</dbReference>
<dbReference type="GO" id="GO:0008750">
    <property type="term" value="F:proton-translocating NAD(P)+ transhydrogenase activity"/>
    <property type="evidence" value="ECO:0007669"/>
    <property type="project" value="UniProtKB-EC"/>
</dbReference>
<evidence type="ECO:0000256" key="2">
    <source>
        <dbReference type="ARBA" id="ARBA00005689"/>
    </source>
</evidence>
<keyword evidence="6" id="KW-1278">Translocase</keyword>
<dbReference type="GO" id="GO:0050661">
    <property type="term" value="F:NADP binding"/>
    <property type="evidence" value="ECO:0007669"/>
    <property type="project" value="TreeGrafter"/>
</dbReference>
<comment type="function">
    <text evidence="1">The transhydrogenation between NADH and NADP is coupled to respiration and ATP hydrolysis and functions as a proton pump across the membrane.</text>
</comment>
<dbReference type="GO" id="GO:0016491">
    <property type="term" value="F:oxidoreductase activity"/>
    <property type="evidence" value="ECO:0007669"/>
    <property type="project" value="InterPro"/>
</dbReference>
<evidence type="ECO:0000256" key="3">
    <source>
        <dbReference type="ARBA" id="ARBA00012943"/>
    </source>
</evidence>
<protein>
    <recommendedName>
        <fullName evidence="3">proton-translocating NAD(P)(+) transhydrogenase</fullName>
        <ecNumber evidence="3">7.1.1.1</ecNumber>
    </recommendedName>
</protein>
<dbReference type="PANTHER" id="PTHR10160">
    <property type="entry name" value="NAD(P) TRANSHYDROGENASE"/>
    <property type="match status" value="1"/>
</dbReference>
<dbReference type="GO" id="GO:0005886">
    <property type="term" value="C:plasma membrane"/>
    <property type="evidence" value="ECO:0007669"/>
    <property type="project" value="TreeGrafter"/>
</dbReference>
<evidence type="ECO:0000256" key="8">
    <source>
        <dbReference type="ARBA" id="ARBA00048202"/>
    </source>
</evidence>
<evidence type="ECO:0000313" key="13">
    <source>
        <dbReference type="Proteomes" id="UP000295244"/>
    </source>
</evidence>
<evidence type="ECO:0000256" key="7">
    <source>
        <dbReference type="ARBA" id="ARBA00023027"/>
    </source>
</evidence>
<dbReference type="PANTHER" id="PTHR10160:SF19">
    <property type="entry name" value="PROTON-TRANSLOCATING NAD(P)(+) TRANSHYDROGENASE"/>
    <property type="match status" value="1"/>
</dbReference>
<keyword evidence="7" id="KW-0520">NAD</keyword>
<dbReference type="SUPFAM" id="SSF52283">
    <property type="entry name" value="Formate/glycerate dehydrogenase catalytic domain-like"/>
    <property type="match status" value="1"/>
</dbReference>
<keyword evidence="5" id="KW-0521">NADP</keyword>
<comment type="catalytic activity">
    <reaction evidence="8">
        <text>NAD(+) + NADPH + H(+)(in) = NADH + NADP(+) + H(+)(out)</text>
        <dbReference type="Rhea" id="RHEA:47992"/>
        <dbReference type="ChEBI" id="CHEBI:15378"/>
        <dbReference type="ChEBI" id="CHEBI:57540"/>
        <dbReference type="ChEBI" id="CHEBI:57783"/>
        <dbReference type="ChEBI" id="CHEBI:57945"/>
        <dbReference type="ChEBI" id="CHEBI:58349"/>
        <dbReference type="EC" id="7.1.1.1"/>
    </reaction>
</comment>
<dbReference type="CDD" id="cd05304">
    <property type="entry name" value="Rubrum_tdh"/>
    <property type="match status" value="1"/>
</dbReference>
<dbReference type="EMBL" id="SKBU01000007">
    <property type="protein sequence ID" value="TCJ19706.1"/>
    <property type="molecule type" value="Genomic_DNA"/>
</dbReference>
<dbReference type="AlphaFoldDB" id="A0A4R1BQY3"/>
<gene>
    <name evidence="12" type="ORF">E0L93_04160</name>
</gene>
<evidence type="ECO:0000256" key="1">
    <source>
        <dbReference type="ARBA" id="ARBA00003943"/>
    </source>
</evidence>
<dbReference type="SMART" id="SM01002">
    <property type="entry name" value="AlaDh_PNT_C"/>
    <property type="match status" value="1"/>
</dbReference>
<accession>A0A4R1BQY3</accession>
<evidence type="ECO:0000259" key="10">
    <source>
        <dbReference type="SMART" id="SM01002"/>
    </source>
</evidence>
<evidence type="ECO:0000313" key="12">
    <source>
        <dbReference type="EMBL" id="TCJ19706.1"/>
    </source>
</evidence>
<dbReference type="Proteomes" id="UP000295244">
    <property type="component" value="Unassembled WGS sequence"/>
</dbReference>
<organism evidence="12 13">
    <name type="scientific">Rubrobacter taiwanensis</name>
    <dbReference type="NCBI Taxonomy" id="185139"/>
    <lineage>
        <taxon>Bacteria</taxon>
        <taxon>Bacillati</taxon>
        <taxon>Actinomycetota</taxon>
        <taxon>Rubrobacteria</taxon>
        <taxon>Rubrobacterales</taxon>
        <taxon>Rubrobacteraceae</taxon>
        <taxon>Rubrobacter</taxon>
    </lineage>
</organism>
<reference evidence="12 13" key="1">
    <citation type="submission" date="2019-03" db="EMBL/GenBank/DDBJ databases">
        <title>Whole genome sequence of a novel Rubrobacter taiwanensis strain, isolated from Yellowstone National Park.</title>
        <authorList>
            <person name="Freed S."/>
            <person name="Ramaley R.F."/>
            <person name="Kyndt J.A."/>
        </authorList>
    </citation>
    <scope>NUCLEOTIDE SEQUENCE [LARGE SCALE GENOMIC DNA]</scope>
    <source>
        <strain evidence="12 13">Yellowstone</strain>
    </source>
</reference>